<dbReference type="Gene3D" id="2.40.10.480">
    <property type="match status" value="2"/>
</dbReference>
<dbReference type="InterPro" id="IPR008964">
    <property type="entry name" value="Invasin/intimin_cell_adhesion"/>
</dbReference>
<feature type="domain" description="BIG2" evidence="2">
    <location>
        <begin position="489"/>
        <end position="568"/>
    </location>
</feature>
<evidence type="ECO:0000256" key="1">
    <source>
        <dbReference type="SAM" id="SignalP"/>
    </source>
</evidence>
<dbReference type="SMART" id="SM00564">
    <property type="entry name" value="PQQ"/>
    <property type="match status" value="7"/>
</dbReference>
<dbReference type="Proteomes" id="UP000199337">
    <property type="component" value="Unassembled WGS sequence"/>
</dbReference>
<dbReference type="SUPFAM" id="SSF49373">
    <property type="entry name" value="Invasin/intimin cell-adhesion fragments"/>
    <property type="match status" value="3"/>
</dbReference>
<dbReference type="Gene3D" id="2.60.40.1080">
    <property type="match status" value="3"/>
</dbReference>
<dbReference type="InterPro" id="IPR018391">
    <property type="entry name" value="PQQ_b-propeller_rpt"/>
</dbReference>
<dbReference type="RefSeq" id="WP_092471240.1">
    <property type="nucleotide sequence ID" value="NZ_FOOX01000006.1"/>
</dbReference>
<dbReference type="InterPro" id="IPR011047">
    <property type="entry name" value="Quinoprotein_ADH-like_sf"/>
</dbReference>
<dbReference type="Pfam" id="PF02368">
    <property type="entry name" value="Big_2"/>
    <property type="match status" value="2"/>
</dbReference>
<evidence type="ECO:0000259" key="2">
    <source>
        <dbReference type="SMART" id="SM00635"/>
    </source>
</evidence>
<keyword evidence="4" id="KW-1185">Reference proteome</keyword>
<dbReference type="Pfam" id="PF13360">
    <property type="entry name" value="PQQ_2"/>
    <property type="match status" value="2"/>
</dbReference>
<evidence type="ECO:0000313" key="4">
    <source>
        <dbReference type="Proteomes" id="UP000199337"/>
    </source>
</evidence>
<feature type="domain" description="BIG2" evidence="2">
    <location>
        <begin position="870"/>
        <end position="948"/>
    </location>
</feature>
<feature type="signal peptide" evidence="1">
    <location>
        <begin position="1"/>
        <end position="30"/>
    </location>
</feature>
<dbReference type="Gene3D" id="2.40.128.630">
    <property type="match status" value="1"/>
</dbReference>
<dbReference type="InterPro" id="IPR003343">
    <property type="entry name" value="Big_2"/>
</dbReference>
<dbReference type="InterPro" id="IPR002372">
    <property type="entry name" value="PQQ_rpt_dom"/>
</dbReference>
<organism evidence="3 4">
    <name type="scientific">Desulfotruncus arcticus DSM 17038</name>
    <dbReference type="NCBI Taxonomy" id="1121424"/>
    <lineage>
        <taxon>Bacteria</taxon>
        <taxon>Bacillati</taxon>
        <taxon>Bacillota</taxon>
        <taxon>Clostridia</taxon>
        <taxon>Eubacteriales</taxon>
        <taxon>Desulfallaceae</taxon>
        <taxon>Desulfotruncus</taxon>
    </lineage>
</organism>
<feature type="domain" description="BIG2" evidence="2">
    <location>
        <begin position="401"/>
        <end position="480"/>
    </location>
</feature>
<dbReference type="AlphaFoldDB" id="A0A1I2T3G7"/>
<name>A0A1I2T3G7_9FIRM</name>
<gene>
    <name evidence="3" type="ORF">SAMN05660649_02029</name>
</gene>
<dbReference type="STRING" id="341036.SAMN05660649_02029"/>
<dbReference type="OrthoDB" id="411361at2"/>
<dbReference type="EMBL" id="FOOX01000006">
    <property type="protein sequence ID" value="SFG56811.1"/>
    <property type="molecule type" value="Genomic_DNA"/>
</dbReference>
<dbReference type="InterPro" id="IPR008930">
    <property type="entry name" value="Terpenoid_cyclase/PrenylTrfase"/>
</dbReference>
<dbReference type="SUPFAM" id="SSF48239">
    <property type="entry name" value="Terpenoid cyclases/Protein prenyltransferases"/>
    <property type="match status" value="1"/>
</dbReference>
<evidence type="ECO:0000313" key="3">
    <source>
        <dbReference type="EMBL" id="SFG56811.1"/>
    </source>
</evidence>
<dbReference type="PANTHER" id="PTHR34512">
    <property type="entry name" value="CELL SURFACE PROTEIN"/>
    <property type="match status" value="1"/>
</dbReference>
<sequence>MKGKIKRGVIRALMLFLLAVAFAPGAPALAGPGVTPDWERTFRGGYKVDLREDELPAVDRTGNAYVNVTNGWLYCVNPDRTTAWKANLYQSGEYQKTGGAGPVPDEEGNIYLGSGDKKVYALAPDGRVLWTAPMGDVVSPGTSPALGADGTLYVAALNGTLYALDKDTGQQKWAAATKGGWSRNTPVVSPADGTVYVGSPNSVNALNPADVSEKWYRHFTDLVLYEATSSSGDIDEKRMAAGADGTLYIMAYAKGTSLKESRLLALDPADGGIKWQLEVNQLAGAPALDGDTLYYKTEDNRLHAVDTADGGEKWVFRGDEAYMTADQHYGRAPAVGPDGTVYVPLGKNLYAVTPAGEEKWRSTGGQYWIYQVSAPGPGGELYCVASDGRLLKFTDPDLTLIPDRLTLEADFALLKGSTYTLQPGLTDTYGRPMDTGDLQYAGSDPAVLAVDAGGTVRGLAAGAATVTVSHPKAPQVTGTVRITVLEDTRDVTLTVTPANPELLVGNQLLLQAGLTAGSRTVKGEAFEWTSRTLPVVTVDENGMVQGVSAGEGTMRVRVKNRPELAQEVRVLVKEPAITKVTPEEVRAALVKTLGYYAREGVGNRDWVVFGINAAGADVREYGGDVYLARLEAGVRDKGVGSQMTDYERTAIALVSAGADPRDFGGVDLIDKIVNWPDLSQGINASVWGLIALDAANAVVPPGAKNTREALINHILSNRSGKGWAYGGGSVPEPDMTGMALYALAPYRDRPEIRAAGEAAILWLSENQQEDGTYGSWGATNCESSAQVIMALTAWGVDPQGPAFTKKGGNAVTALLNYQTATGMFNHTNSPDPAFATPQGLQALAALQDYLANGVSTIYYKIVSHGSEPVTVTALEIFPDGLEMETGRSIALGVKNQRGIVLDNSLVNWSVSDPDVAGVTDAGLLTTKKAGQVNIVVTLKENSQILDASTLTVVRQDFEIKKIESTDSVDGERNVRIVIKNISEQEKSAVFIVGLYDRESRELIQQSYISKTFLPGGSHQIEATFSVPGEGDYEVRAMVWNDWLKGRALTDLISE</sequence>
<dbReference type="SMART" id="SM00635">
    <property type="entry name" value="BID_2"/>
    <property type="match status" value="3"/>
</dbReference>
<protein>
    <submittedName>
        <fullName evidence="3">Outer membrane protein assembly factor BamB, contains PQQ-like beta-propeller repeat</fullName>
    </submittedName>
</protein>
<dbReference type="Gene3D" id="1.50.10.20">
    <property type="match status" value="1"/>
</dbReference>
<proteinExistence type="predicted"/>
<dbReference type="SUPFAM" id="SSF50998">
    <property type="entry name" value="Quinoprotein alcohol dehydrogenase-like"/>
    <property type="match status" value="2"/>
</dbReference>
<feature type="chain" id="PRO_5011481450" evidence="1">
    <location>
        <begin position="31"/>
        <end position="1054"/>
    </location>
</feature>
<dbReference type="PANTHER" id="PTHR34512:SF30">
    <property type="entry name" value="OUTER MEMBRANE PROTEIN ASSEMBLY FACTOR BAMB"/>
    <property type="match status" value="1"/>
</dbReference>
<keyword evidence="1" id="KW-0732">Signal</keyword>
<reference evidence="4" key="1">
    <citation type="submission" date="2016-10" db="EMBL/GenBank/DDBJ databases">
        <authorList>
            <person name="Varghese N."/>
            <person name="Submissions S."/>
        </authorList>
    </citation>
    <scope>NUCLEOTIDE SEQUENCE [LARGE SCALE GENOMIC DNA]</scope>
    <source>
        <strain evidence="4">DSM 17038</strain>
    </source>
</reference>
<dbReference type="CDD" id="cd00688">
    <property type="entry name" value="ISOPREN_C2_like"/>
    <property type="match status" value="1"/>
</dbReference>
<accession>A0A1I2T3G7</accession>